<dbReference type="AlphaFoldDB" id="A0A158GKB5"/>
<evidence type="ECO:0000256" key="1">
    <source>
        <dbReference type="SAM" id="MobiDB-lite"/>
    </source>
</evidence>
<sequence length="514" mass="55649">MIETSEPNDPGDPQQLSAELDRCANLIAHAAHMGIPVRDADMAAVRAAREALELGAASRLTRDAFYAAMHRIACDAQYPDPRIAEDLNRCGDLVSYAAQAGKPICESDIACLSVARAAQHDVAWDAMTEALFYGGMSRIARVVSPIIAETAGAEARKGARQAIKLYTWASFGLAFLVVSLSCLLFVVDQISTDVSKVVEQNDAMALSMHNLLQAHRANIIAAKEKGEDAVQQLQNSQPALQIKQSLQQFATNNRQLYADVKRTEAIRQFFFIGEADSPYKPKCASSRVLADKRDSELNVSLGRPMGAAGKADPTVNWNCDADNRRRALEVDLPLLGTGSWKESAGSRSERTWRPEDAVEQGFQKIAVYQDIRAMATNDRDVILAFVGAITSFLLPVLYAWLGACAAILRQLSADTSASLFHPEHSTVANRAHITTAVIVGISIGLFSKLLHEGVEFSPLAVAFVAGYASDKFFAFIDRLVSAIFPARVPGRTEAAAPLAPKKPQPRADTARAAQ</sequence>
<name>A0A158GKB5_9BURK</name>
<feature type="transmembrane region" description="Helical" evidence="2">
    <location>
        <begin position="165"/>
        <end position="187"/>
    </location>
</feature>
<comment type="caution">
    <text evidence="3">The sequence shown here is derived from an EMBL/GenBank/DDBJ whole genome shotgun (WGS) entry which is preliminary data.</text>
</comment>
<protein>
    <submittedName>
        <fullName evidence="3">Uncharacterized protein</fullName>
    </submittedName>
</protein>
<feature type="region of interest" description="Disordered" evidence="1">
    <location>
        <begin position="494"/>
        <end position="514"/>
    </location>
</feature>
<evidence type="ECO:0000313" key="3">
    <source>
        <dbReference type="EMBL" id="SAL32526.1"/>
    </source>
</evidence>
<evidence type="ECO:0000313" key="4">
    <source>
        <dbReference type="Proteomes" id="UP000054925"/>
    </source>
</evidence>
<reference evidence="3" key="1">
    <citation type="submission" date="2016-01" db="EMBL/GenBank/DDBJ databases">
        <authorList>
            <person name="Peeters C."/>
        </authorList>
    </citation>
    <scope>NUCLEOTIDE SEQUENCE [LARGE SCALE GENOMIC DNA]</scope>
    <source>
        <strain evidence="3">LMG 22937</strain>
    </source>
</reference>
<feature type="transmembrane region" description="Helical" evidence="2">
    <location>
        <begin position="381"/>
        <end position="401"/>
    </location>
</feature>
<accession>A0A158GKB5</accession>
<gene>
    <name evidence="3" type="ORF">AWB67_01325</name>
</gene>
<keyword evidence="2" id="KW-1133">Transmembrane helix</keyword>
<organism evidence="3 4">
    <name type="scientific">Caballeronia terrestris</name>
    <dbReference type="NCBI Taxonomy" id="1226301"/>
    <lineage>
        <taxon>Bacteria</taxon>
        <taxon>Pseudomonadati</taxon>
        <taxon>Pseudomonadota</taxon>
        <taxon>Betaproteobacteria</taxon>
        <taxon>Burkholderiales</taxon>
        <taxon>Burkholderiaceae</taxon>
        <taxon>Caballeronia</taxon>
    </lineage>
</organism>
<dbReference type="Proteomes" id="UP000054925">
    <property type="component" value="Unassembled WGS sequence"/>
</dbReference>
<evidence type="ECO:0000256" key="2">
    <source>
        <dbReference type="SAM" id="Phobius"/>
    </source>
</evidence>
<proteinExistence type="predicted"/>
<keyword evidence="4" id="KW-1185">Reference proteome</keyword>
<dbReference type="RefSeq" id="WP_087655438.1">
    <property type="nucleotide sequence ID" value="NZ_FCOL02000005.1"/>
</dbReference>
<keyword evidence="2" id="KW-0812">Transmembrane</keyword>
<keyword evidence="2" id="KW-0472">Membrane</keyword>
<dbReference type="EMBL" id="FCOL02000005">
    <property type="protein sequence ID" value="SAL32526.1"/>
    <property type="molecule type" value="Genomic_DNA"/>
</dbReference>